<sequence>MKQHSYITFKRSNHTRQPLSPTTSPPSNMDRPLAPPIHLRSNGHAKPLTVAQTYHHLTTFLETQASRPTPTTHLTQLERLSDALGVSAGLLSAQEMSAHERERTREEREEARRIRKARREMKRLERMEREERKLDEDAALEKQVEGLSGSDEEIGEDEGNGYVQEGSSADEGAGLPDTANDKVEGGSDVDMAE</sequence>
<name>A0ACC2VKS0_9TREE</name>
<organism evidence="1 2">
    <name type="scientific">Naganishia friedmannii</name>
    <dbReference type="NCBI Taxonomy" id="89922"/>
    <lineage>
        <taxon>Eukaryota</taxon>
        <taxon>Fungi</taxon>
        <taxon>Dikarya</taxon>
        <taxon>Basidiomycota</taxon>
        <taxon>Agaricomycotina</taxon>
        <taxon>Tremellomycetes</taxon>
        <taxon>Filobasidiales</taxon>
        <taxon>Filobasidiaceae</taxon>
        <taxon>Naganishia</taxon>
    </lineage>
</organism>
<accession>A0ACC2VKS0</accession>
<dbReference type="Proteomes" id="UP001227268">
    <property type="component" value="Unassembled WGS sequence"/>
</dbReference>
<comment type="caution">
    <text evidence="1">The sequence shown here is derived from an EMBL/GenBank/DDBJ whole genome shotgun (WGS) entry which is preliminary data.</text>
</comment>
<keyword evidence="2" id="KW-1185">Reference proteome</keyword>
<protein>
    <submittedName>
        <fullName evidence="1">Uncharacterized protein</fullName>
    </submittedName>
</protein>
<gene>
    <name evidence="1" type="ORF">QFC21_003882</name>
</gene>
<evidence type="ECO:0000313" key="2">
    <source>
        <dbReference type="Proteomes" id="UP001227268"/>
    </source>
</evidence>
<dbReference type="EMBL" id="JASBWT010000012">
    <property type="protein sequence ID" value="KAJ9099877.1"/>
    <property type="molecule type" value="Genomic_DNA"/>
</dbReference>
<evidence type="ECO:0000313" key="1">
    <source>
        <dbReference type="EMBL" id="KAJ9099877.1"/>
    </source>
</evidence>
<reference evidence="1" key="1">
    <citation type="submission" date="2023-04" db="EMBL/GenBank/DDBJ databases">
        <title>Draft Genome sequencing of Naganishia species isolated from polar environments using Oxford Nanopore Technology.</title>
        <authorList>
            <person name="Leo P."/>
            <person name="Venkateswaran K."/>
        </authorList>
    </citation>
    <scope>NUCLEOTIDE SEQUENCE</scope>
    <source>
        <strain evidence="1">MNA-CCFEE 5423</strain>
    </source>
</reference>
<proteinExistence type="predicted"/>